<protein>
    <submittedName>
        <fullName evidence="2">Uncharacterized protein</fullName>
    </submittedName>
</protein>
<dbReference type="AlphaFoldDB" id="A0A8S0P977"/>
<sequence length="168" mass="19285">MHSTEDSKLNARDGGEEYHDALDDFPFYGCIVTFSEQIEFDDYLSYSNKTSTKSTLLLLLLRRSGYHRPFSDIDTVEYSKPGSLVSLENYANARNRNRRLSREIKESERQFQNSENMGSSGSVEVKYCLGSSENNITLEDKENLEKNGEISGIMDANNERIDVEMRRI</sequence>
<feature type="coiled-coil region" evidence="1">
    <location>
        <begin position="90"/>
        <end position="117"/>
    </location>
</feature>
<dbReference type="EMBL" id="CACTIH010000006">
    <property type="protein sequence ID" value="CAA2933778.1"/>
    <property type="molecule type" value="Genomic_DNA"/>
</dbReference>
<evidence type="ECO:0000313" key="2">
    <source>
        <dbReference type="EMBL" id="CAA2933778.1"/>
    </source>
</evidence>
<dbReference type="Proteomes" id="UP000594638">
    <property type="component" value="Unassembled WGS sequence"/>
</dbReference>
<reference evidence="2 3" key="1">
    <citation type="submission" date="2019-12" db="EMBL/GenBank/DDBJ databases">
        <authorList>
            <person name="Alioto T."/>
            <person name="Alioto T."/>
            <person name="Gomez Garrido J."/>
        </authorList>
    </citation>
    <scope>NUCLEOTIDE SEQUENCE [LARGE SCALE GENOMIC DNA]</scope>
</reference>
<accession>A0A8S0P977</accession>
<evidence type="ECO:0000313" key="3">
    <source>
        <dbReference type="Proteomes" id="UP000594638"/>
    </source>
</evidence>
<name>A0A8S0P977_OLEEU</name>
<proteinExistence type="predicted"/>
<keyword evidence="3" id="KW-1185">Reference proteome</keyword>
<organism evidence="2 3">
    <name type="scientific">Olea europaea subsp. europaea</name>
    <dbReference type="NCBI Taxonomy" id="158383"/>
    <lineage>
        <taxon>Eukaryota</taxon>
        <taxon>Viridiplantae</taxon>
        <taxon>Streptophyta</taxon>
        <taxon>Embryophyta</taxon>
        <taxon>Tracheophyta</taxon>
        <taxon>Spermatophyta</taxon>
        <taxon>Magnoliopsida</taxon>
        <taxon>eudicotyledons</taxon>
        <taxon>Gunneridae</taxon>
        <taxon>Pentapetalae</taxon>
        <taxon>asterids</taxon>
        <taxon>lamiids</taxon>
        <taxon>Lamiales</taxon>
        <taxon>Oleaceae</taxon>
        <taxon>Oleeae</taxon>
        <taxon>Olea</taxon>
    </lineage>
</organism>
<gene>
    <name evidence="2" type="ORF">OLEA9_A073844</name>
</gene>
<keyword evidence="1" id="KW-0175">Coiled coil</keyword>
<comment type="caution">
    <text evidence="2">The sequence shown here is derived from an EMBL/GenBank/DDBJ whole genome shotgun (WGS) entry which is preliminary data.</text>
</comment>
<evidence type="ECO:0000256" key="1">
    <source>
        <dbReference type="SAM" id="Coils"/>
    </source>
</evidence>
<dbReference type="Gramene" id="OE9A073844T1">
    <property type="protein sequence ID" value="OE9A073844C1"/>
    <property type="gene ID" value="OE9A073844"/>
</dbReference>